<gene>
    <name evidence="2" type="ORF">MSAN_02373100</name>
</gene>
<organism evidence="2 3">
    <name type="scientific">Mycena sanguinolenta</name>
    <dbReference type="NCBI Taxonomy" id="230812"/>
    <lineage>
        <taxon>Eukaryota</taxon>
        <taxon>Fungi</taxon>
        <taxon>Dikarya</taxon>
        <taxon>Basidiomycota</taxon>
        <taxon>Agaricomycotina</taxon>
        <taxon>Agaricomycetes</taxon>
        <taxon>Agaricomycetidae</taxon>
        <taxon>Agaricales</taxon>
        <taxon>Marasmiineae</taxon>
        <taxon>Mycenaceae</taxon>
        <taxon>Mycena</taxon>
    </lineage>
</organism>
<accession>A0A8H6X5Z2</accession>
<dbReference type="Proteomes" id="UP000623467">
    <property type="component" value="Unassembled WGS sequence"/>
</dbReference>
<reference evidence="2" key="1">
    <citation type="submission" date="2020-05" db="EMBL/GenBank/DDBJ databases">
        <title>Mycena genomes resolve the evolution of fungal bioluminescence.</title>
        <authorList>
            <person name="Tsai I.J."/>
        </authorList>
    </citation>
    <scope>NUCLEOTIDE SEQUENCE</scope>
    <source>
        <strain evidence="2">160909Yilan</strain>
    </source>
</reference>
<dbReference type="AlphaFoldDB" id="A0A8H6X5Z2"/>
<evidence type="ECO:0000256" key="1">
    <source>
        <dbReference type="SAM" id="MobiDB-lite"/>
    </source>
</evidence>
<evidence type="ECO:0000313" key="3">
    <source>
        <dbReference type="Proteomes" id="UP000623467"/>
    </source>
</evidence>
<feature type="region of interest" description="Disordered" evidence="1">
    <location>
        <begin position="18"/>
        <end position="54"/>
    </location>
</feature>
<comment type="caution">
    <text evidence="2">The sequence shown here is derived from an EMBL/GenBank/DDBJ whole genome shotgun (WGS) entry which is preliminary data.</text>
</comment>
<sequence length="265" mass="28821">MDGTAGLAIGRTLVEVQRGGGGERADRRLGALTPRARSTSRTTSRSDDAGRLPIHQRRRAAMQVSVEAGCASAFPFQSRLTSLSAGSTSAHPRLQVRLHAALASPPALCIIERRRRHPQLAVPPLCFDDAPDAFFQPPIDESAAAASASLAHPASVCWPSTAPPPRASASDGGLLHLYSHPYCRWHARDQDDADAVVHGLQHILEGNGLDVFRLRDERGWMGMGRGRDEEDEALLPSNRTYATAILHLRLFSFFRSHSPLSFSRL</sequence>
<protein>
    <submittedName>
        <fullName evidence="2">Uncharacterized protein</fullName>
    </submittedName>
</protein>
<evidence type="ECO:0000313" key="2">
    <source>
        <dbReference type="EMBL" id="KAF7334746.1"/>
    </source>
</evidence>
<proteinExistence type="predicted"/>
<keyword evidence="3" id="KW-1185">Reference proteome</keyword>
<name>A0A8H6X5Z2_9AGAR</name>
<dbReference type="EMBL" id="JACAZH010000046">
    <property type="protein sequence ID" value="KAF7334746.1"/>
    <property type="molecule type" value="Genomic_DNA"/>
</dbReference>
<feature type="compositionally biased region" description="Low complexity" evidence="1">
    <location>
        <begin position="33"/>
        <end position="43"/>
    </location>
</feature>